<protein>
    <submittedName>
        <fullName evidence="1">Uncharacterized protein</fullName>
    </submittedName>
</protein>
<dbReference type="Proteomes" id="UP001234787">
    <property type="component" value="Unassembled WGS sequence"/>
</dbReference>
<evidence type="ECO:0000313" key="1">
    <source>
        <dbReference type="EMBL" id="GLJ59105.1"/>
    </source>
</evidence>
<dbReference type="AlphaFoldDB" id="A0AAD3NNP7"/>
<gene>
    <name evidence="1" type="ORF">SUGI_1492950</name>
</gene>
<name>A0AAD3NNP7_CRYJA</name>
<sequence length="105" mass="11550">MPCESFQYLDIKNYDGVYTSGPPLTYSVKANARRPSIAKRPFHISAVDENIGCDVLSLDIPLNRGTSVPIIDNPAINAKHDTPPLFTCDNVLLKTSLSSLFRSIL</sequence>
<comment type="caution">
    <text evidence="1">The sequence shown here is derived from an EMBL/GenBank/DDBJ whole genome shotgun (WGS) entry which is preliminary data.</text>
</comment>
<keyword evidence="2" id="KW-1185">Reference proteome</keyword>
<evidence type="ECO:0000313" key="2">
    <source>
        <dbReference type="Proteomes" id="UP001234787"/>
    </source>
</evidence>
<proteinExistence type="predicted"/>
<reference evidence="1" key="1">
    <citation type="submission" date="2022-12" db="EMBL/GenBank/DDBJ databases">
        <title>Chromosome-Level Genome Assembly of Japanese Cedar (Cryptomeriajaponica D. Don).</title>
        <authorList>
            <person name="Fujino T."/>
            <person name="Yamaguchi K."/>
            <person name="Yokoyama T."/>
            <person name="Hamanaka T."/>
            <person name="Harazono Y."/>
            <person name="Kamada H."/>
            <person name="Kobayashi W."/>
            <person name="Ujino-Ihara T."/>
            <person name="Uchiyama K."/>
            <person name="Matsumoto A."/>
            <person name="Izuno A."/>
            <person name="Tsumura Y."/>
            <person name="Toyoda A."/>
            <person name="Shigenobu S."/>
            <person name="Moriguchi Y."/>
            <person name="Ueno S."/>
            <person name="Kasahara M."/>
        </authorList>
    </citation>
    <scope>NUCLEOTIDE SEQUENCE</scope>
</reference>
<organism evidence="1 2">
    <name type="scientific">Cryptomeria japonica</name>
    <name type="common">Japanese cedar</name>
    <name type="synonym">Cupressus japonica</name>
    <dbReference type="NCBI Taxonomy" id="3369"/>
    <lineage>
        <taxon>Eukaryota</taxon>
        <taxon>Viridiplantae</taxon>
        <taxon>Streptophyta</taxon>
        <taxon>Embryophyta</taxon>
        <taxon>Tracheophyta</taxon>
        <taxon>Spermatophyta</taxon>
        <taxon>Pinopsida</taxon>
        <taxon>Pinidae</taxon>
        <taxon>Conifers II</taxon>
        <taxon>Cupressales</taxon>
        <taxon>Cupressaceae</taxon>
        <taxon>Cryptomeria</taxon>
    </lineage>
</organism>
<dbReference type="EMBL" id="BSEH01000699">
    <property type="protein sequence ID" value="GLJ59105.1"/>
    <property type="molecule type" value="Genomic_DNA"/>
</dbReference>
<accession>A0AAD3NNP7</accession>